<dbReference type="PANTHER" id="PTHR34098">
    <property type="entry name" value="F-BOX ONLY PROTEIN 47"/>
    <property type="match status" value="1"/>
</dbReference>
<comment type="caution">
    <text evidence="3">The sequence shown here is derived from an EMBL/GenBank/DDBJ whole genome shotgun (WGS) entry which is preliminary data.</text>
</comment>
<evidence type="ECO:0000256" key="1">
    <source>
        <dbReference type="SAM" id="MobiDB-lite"/>
    </source>
</evidence>
<feature type="compositionally biased region" description="Basic and acidic residues" evidence="1">
    <location>
        <begin position="413"/>
        <end position="425"/>
    </location>
</feature>
<feature type="compositionally biased region" description="Acidic residues" evidence="1">
    <location>
        <begin position="373"/>
        <end position="382"/>
    </location>
</feature>
<feature type="domain" description="F-box" evidence="2">
    <location>
        <begin position="1"/>
        <end position="47"/>
    </location>
</feature>
<name>A0AAD5RI61_9PEZI</name>
<reference evidence="3" key="1">
    <citation type="submission" date="2022-07" db="EMBL/GenBank/DDBJ databases">
        <title>Draft genome sequence of Zalerion maritima ATCC 34329, a (micro)plastics degrading marine fungus.</title>
        <authorList>
            <person name="Paco A."/>
            <person name="Goncalves M.F.M."/>
            <person name="Rocha-Santos T.A.P."/>
            <person name="Alves A."/>
        </authorList>
    </citation>
    <scope>NUCLEOTIDE SEQUENCE</scope>
    <source>
        <strain evidence="3">ATCC 34329</strain>
    </source>
</reference>
<sequence>MAYIQRLPYEIVSYVVSNLSLDDLFNLSQTCKHFGFLLKEDSICRAIIKREAPGSAEAQRADTSPAIWPYPRALRTVMKRRRAIAEADPYLVAVVGICDSFKYSQGTLLYVLGNELRIFDLHSSSTQEVVVDIQQLLRKCLADYDDDDSDDYDFKVVHYACGIVSCLYSIPEEEPAGTLVVFKPSSAQVLFTHYLPAKYRLFVRNDREHLCYGTHSGIGADGHRRWELGAYKRSRRTDSWIPMEFNISFDRFRGTDINSNISFEIINNHFYAISSVSAFHVREFDFNAYFSCLRFPLHKPTHSVAQITFKGHMWRRNHREGPIDDRWSGLRIEENEDTRQIEVLESRKEWVFGRNKLIRTHYRKPLALPPADADWDEGEDEPEYYRGSLQSTGLRKKPRCTTSTTDYEDDETPSSRDPHMVHHSDNGLSLPQTHRTFVRAYYSSCQSFLDFVNDPSSREPGQQRLRIRIRSRKLKKGQSPSVDGLQTNDAIGKLYDDQGTTMWPRYAEGSEKDPRNQQLHGIMNRVLGKIHGTSDDRSLVYSTGGGDEKHVLVLISFDPSIRLENVPAWNGRIKVASNTTPGAQQSAYCRCGGVRVPSTNPLRPQTGMCTNNAPVFSAHGEMHILNYQSCSSVGAAIRDCWVKLERPLYTQWNIQHPSQGFDLSA</sequence>
<feature type="region of interest" description="Disordered" evidence="1">
    <location>
        <begin position="369"/>
        <end position="428"/>
    </location>
</feature>
<evidence type="ECO:0000313" key="4">
    <source>
        <dbReference type="Proteomes" id="UP001201980"/>
    </source>
</evidence>
<gene>
    <name evidence="3" type="ORF">MKZ38_007232</name>
</gene>
<dbReference type="Pfam" id="PF00646">
    <property type="entry name" value="F-box"/>
    <property type="match status" value="1"/>
</dbReference>
<dbReference type="SUPFAM" id="SSF81383">
    <property type="entry name" value="F-box domain"/>
    <property type="match status" value="1"/>
</dbReference>
<dbReference type="InterPro" id="IPR036047">
    <property type="entry name" value="F-box-like_dom_sf"/>
</dbReference>
<dbReference type="PROSITE" id="PS50181">
    <property type="entry name" value="FBOX"/>
    <property type="match status" value="1"/>
</dbReference>
<dbReference type="AlphaFoldDB" id="A0AAD5RI61"/>
<dbReference type="PANTHER" id="PTHR34098:SF1">
    <property type="entry name" value="F-BOX ONLY PROTEIN 47"/>
    <property type="match status" value="1"/>
</dbReference>
<keyword evidence="4" id="KW-1185">Reference proteome</keyword>
<dbReference type="InterPro" id="IPR038946">
    <property type="entry name" value="FBXO47"/>
</dbReference>
<evidence type="ECO:0000259" key="2">
    <source>
        <dbReference type="PROSITE" id="PS50181"/>
    </source>
</evidence>
<dbReference type="InterPro" id="IPR001810">
    <property type="entry name" value="F-box_dom"/>
</dbReference>
<evidence type="ECO:0000313" key="3">
    <source>
        <dbReference type="EMBL" id="KAJ2894772.1"/>
    </source>
</evidence>
<proteinExistence type="predicted"/>
<dbReference type="CDD" id="cd09917">
    <property type="entry name" value="F-box_SF"/>
    <property type="match status" value="1"/>
</dbReference>
<dbReference type="Gene3D" id="1.20.1280.50">
    <property type="match status" value="1"/>
</dbReference>
<protein>
    <submittedName>
        <fullName evidence="3">F-box domain-containing protein</fullName>
    </submittedName>
</protein>
<accession>A0AAD5RI61</accession>
<organism evidence="3 4">
    <name type="scientific">Zalerion maritima</name>
    <dbReference type="NCBI Taxonomy" id="339359"/>
    <lineage>
        <taxon>Eukaryota</taxon>
        <taxon>Fungi</taxon>
        <taxon>Dikarya</taxon>
        <taxon>Ascomycota</taxon>
        <taxon>Pezizomycotina</taxon>
        <taxon>Sordariomycetes</taxon>
        <taxon>Lulworthiomycetidae</taxon>
        <taxon>Lulworthiales</taxon>
        <taxon>Lulworthiaceae</taxon>
        <taxon>Zalerion</taxon>
    </lineage>
</organism>
<dbReference type="SMART" id="SM00256">
    <property type="entry name" value="FBOX"/>
    <property type="match status" value="1"/>
</dbReference>
<dbReference type="EMBL" id="JAKWBI020000457">
    <property type="protein sequence ID" value="KAJ2894772.1"/>
    <property type="molecule type" value="Genomic_DNA"/>
</dbReference>
<dbReference type="Proteomes" id="UP001201980">
    <property type="component" value="Unassembled WGS sequence"/>
</dbReference>